<dbReference type="InterPro" id="IPR002293">
    <property type="entry name" value="AA/rel_permease1"/>
</dbReference>
<organism evidence="6 7">
    <name type="scientific">Koribacter versatilis (strain Ellin345)</name>
    <dbReference type="NCBI Taxonomy" id="204669"/>
    <lineage>
        <taxon>Bacteria</taxon>
        <taxon>Pseudomonadati</taxon>
        <taxon>Acidobacteriota</taxon>
        <taxon>Terriglobia</taxon>
        <taxon>Terriglobales</taxon>
        <taxon>Candidatus Korobacteraceae</taxon>
        <taxon>Candidatus Korobacter</taxon>
    </lineage>
</organism>
<dbReference type="GO" id="GO:0016020">
    <property type="term" value="C:membrane"/>
    <property type="evidence" value="ECO:0007669"/>
    <property type="project" value="UniProtKB-SubCell"/>
</dbReference>
<dbReference type="AlphaFoldDB" id="Q1IN48"/>
<dbReference type="Proteomes" id="UP000002432">
    <property type="component" value="Chromosome"/>
</dbReference>
<dbReference type="PANTHER" id="PTHR11785:SF512">
    <property type="entry name" value="SOBREMESA, ISOFORM B"/>
    <property type="match status" value="1"/>
</dbReference>
<keyword evidence="2 5" id="KW-0812">Transmembrane</keyword>
<name>Q1IN48_KORVE</name>
<dbReference type="GO" id="GO:0015179">
    <property type="term" value="F:L-amino acid transmembrane transporter activity"/>
    <property type="evidence" value="ECO:0007669"/>
    <property type="project" value="TreeGrafter"/>
</dbReference>
<evidence type="ECO:0000256" key="2">
    <source>
        <dbReference type="ARBA" id="ARBA00022692"/>
    </source>
</evidence>
<dbReference type="Gene3D" id="1.20.1740.10">
    <property type="entry name" value="Amino acid/polyamine transporter I"/>
    <property type="match status" value="1"/>
</dbReference>
<evidence type="ECO:0000256" key="1">
    <source>
        <dbReference type="ARBA" id="ARBA00004141"/>
    </source>
</evidence>
<dbReference type="InterPro" id="IPR050598">
    <property type="entry name" value="AminoAcid_Transporter"/>
</dbReference>
<evidence type="ECO:0000256" key="4">
    <source>
        <dbReference type="ARBA" id="ARBA00023136"/>
    </source>
</evidence>
<evidence type="ECO:0000256" key="5">
    <source>
        <dbReference type="SAM" id="Phobius"/>
    </source>
</evidence>
<reference evidence="6 7" key="1">
    <citation type="journal article" date="2009" name="Appl. Environ. Microbiol.">
        <title>Three genomes from the phylum Acidobacteria provide insight into the lifestyles of these microorganisms in soils.</title>
        <authorList>
            <person name="Ward N.L."/>
            <person name="Challacombe J.F."/>
            <person name="Janssen P.H."/>
            <person name="Henrissat B."/>
            <person name="Coutinho P.M."/>
            <person name="Wu M."/>
            <person name="Xie G."/>
            <person name="Haft D.H."/>
            <person name="Sait M."/>
            <person name="Badger J."/>
            <person name="Barabote R.D."/>
            <person name="Bradley B."/>
            <person name="Brettin T.S."/>
            <person name="Brinkac L.M."/>
            <person name="Bruce D."/>
            <person name="Creasy T."/>
            <person name="Daugherty S.C."/>
            <person name="Davidsen T.M."/>
            <person name="DeBoy R.T."/>
            <person name="Detter J.C."/>
            <person name="Dodson R.J."/>
            <person name="Durkin A.S."/>
            <person name="Ganapathy A."/>
            <person name="Gwinn-Giglio M."/>
            <person name="Han C.S."/>
            <person name="Khouri H."/>
            <person name="Kiss H."/>
            <person name="Kothari S.P."/>
            <person name="Madupu R."/>
            <person name="Nelson K.E."/>
            <person name="Nelson W.C."/>
            <person name="Paulsen I."/>
            <person name="Penn K."/>
            <person name="Ren Q."/>
            <person name="Rosovitz M.J."/>
            <person name="Selengut J.D."/>
            <person name="Shrivastava S."/>
            <person name="Sullivan S.A."/>
            <person name="Tapia R."/>
            <person name="Thompson L.S."/>
            <person name="Watkins K.L."/>
            <person name="Yang Q."/>
            <person name="Yu C."/>
            <person name="Zafar N."/>
            <person name="Zhou L."/>
            <person name="Kuske C.R."/>
        </authorList>
    </citation>
    <scope>NUCLEOTIDE SEQUENCE [LARGE SCALE GENOMIC DNA]</scope>
    <source>
        <strain evidence="6 7">Ellin345</strain>
    </source>
</reference>
<feature type="transmembrane region" description="Helical" evidence="5">
    <location>
        <begin position="436"/>
        <end position="456"/>
    </location>
</feature>
<feature type="transmembrane region" description="Helical" evidence="5">
    <location>
        <begin position="167"/>
        <end position="188"/>
    </location>
</feature>
<dbReference type="EMBL" id="CP000360">
    <property type="protein sequence ID" value="ABF41702.1"/>
    <property type="molecule type" value="Genomic_DNA"/>
</dbReference>
<dbReference type="PIRSF" id="PIRSF006060">
    <property type="entry name" value="AA_transporter"/>
    <property type="match status" value="1"/>
</dbReference>
<dbReference type="HOGENOM" id="CLU_007946_3_4_0"/>
<sequence length="489" mass="52775">MCHGSLPCNERMDYTQASASQTLTAANPASNKPEKPTLVRGMSFLDAVLLLVGGIIGSGLFLTSSDVAKTTYTPLIFMSAWIVGGIVSLLACLSVAELGSMFPEAGGQYVYLREAYGDFPAFLYGWMIFSVNVTGSNATIAAGFAAYAGAIIAPLNATRPIFSIGAWTFNMGHATAISAIVFLTWINVVGLRPAVILQNIATWAKFIAIAGFLVLGFLIGHGSWHNATQPIPGHVGFLSLASGFGVALIAVFWVYDGWVYATWVAGEIKDPQRNVPRSLIYGIAIVAAVILAVNVLYLYAMPMQQMAMQDTVGQAAAQILFFPAIGRWFSALVAIACFGAAACSILSGARVYYAMAADGLFFQKLAEVHPRWRTPAFSLIVQCIWSCALVLTGRYDQLFTFVMFISVIAYAAAASSIFVLRRKRPDMPRPYKCPGYPWVPLAYCVICGAWALNALWSKPFESLAGVGIMLIGAPAYIYWHRAKRKPAVL</sequence>
<feature type="transmembrane region" description="Helical" evidence="5">
    <location>
        <begin position="279"/>
        <end position="300"/>
    </location>
</feature>
<keyword evidence="4 5" id="KW-0472">Membrane</keyword>
<keyword evidence="3 5" id="KW-1133">Transmembrane helix</keyword>
<dbReference type="OrthoDB" id="178667at2"/>
<gene>
    <name evidence="6" type="ordered locus">Acid345_2701</name>
</gene>
<dbReference type="EnsemblBacteria" id="ABF41702">
    <property type="protein sequence ID" value="ABF41702"/>
    <property type="gene ID" value="Acid345_2701"/>
</dbReference>
<feature type="transmembrane region" description="Helical" evidence="5">
    <location>
        <begin position="374"/>
        <end position="392"/>
    </location>
</feature>
<protein>
    <submittedName>
        <fullName evidence="6">Amino acid/polyamine/organocation transporter, APC superfamily</fullName>
    </submittedName>
</protein>
<evidence type="ECO:0000313" key="7">
    <source>
        <dbReference type="Proteomes" id="UP000002432"/>
    </source>
</evidence>
<feature type="transmembrane region" description="Helical" evidence="5">
    <location>
        <begin position="331"/>
        <end position="353"/>
    </location>
</feature>
<feature type="transmembrane region" description="Helical" evidence="5">
    <location>
        <begin position="42"/>
        <end position="63"/>
    </location>
</feature>
<keyword evidence="7" id="KW-1185">Reference proteome</keyword>
<proteinExistence type="predicted"/>
<feature type="transmembrane region" description="Helical" evidence="5">
    <location>
        <begin position="398"/>
        <end position="420"/>
    </location>
</feature>
<feature type="transmembrane region" description="Helical" evidence="5">
    <location>
        <begin position="75"/>
        <end position="102"/>
    </location>
</feature>
<feature type="transmembrane region" description="Helical" evidence="5">
    <location>
        <begin position="462"/>
        <end position="479"/>
    </location>
</feature>
<comment type="subcellular location">
    <subcellularLocation>
        <location evidence="1">Membrane</location>
        <topology evidence="1">Multi-pass membrane protein</topology>
    </subcellularLocation>
</comment>
<dbReference type="PANTHER" id="PTHR11785">
    <property type="entry name" value="AMINO ACID TRANSPORTER"/>
    <property type="match status" value="1"/>
</dbReference>
<feature type="transmembrane region" description="Helical" evidence="5">
    <location>
        <begin position="200"/>
        <end position="219"/>
    </location>
</feature>
<dbReference type="KEGG" id="aba:Acid345_2701"/>
<evidence type="ECO:0000313" key="6">
    <source>
        <dbReference type="EMBL" id="ABF41702.1"/>
    </source>
</evidence>
<dbReference type="eggNOG" id="COG0531">
    <property type="taxonomic scope" value="Bacteria"/>
</dbReference>
<evidence type="ECO:0000256" key="3">
    <source>
        <dbReference type="ARBA" id="ARBA00022989"/>
    </source>
</evidence>
<feature type="transmembrane region" description="Helical" evidence="5">
    <location>
        <begin position="231"/>
        <end position="255"/>
    </location>
</feature>
<dbReference type="STRING" id="204669.Acid345_2701"/>
<accession>Q1IN48</accession>
<feature type="transmembrane region" description="Helical" evidence="5">
    <location>
        <begin position="122"/>
        <end position="155"/>
    </location>
</feature>
<dbReference type="Pfam" id="PF13520">
    <property type="entry name" value="AA_permease_2"/>
    <property type="match status" value="1"/>
</dbReference>